<name>L2GLP5_VITCO</name>
<feature type="compositionally biased region" description="Basic and acidic residues" evidence="1">
    <location>
        <begin position="101"/>
        <end position="127"/>
    </location>
</feature>
<feature type="chain" id="PRO_5003959985" evidence="2">
    <location>
        <begin position="22"/>
        <end position="454"/>
    </location>
</feature>
<protein>
    <submittedName>
        <fullName evidence="3">Uncharacterized protein</fullName>
    </submittedName>
</protein>
<organism evidence="3 4">
    <name type="scientific">Vittaforma corneae (strain ATCC 50505)</name>
    <name type="common">Microsporidian parasite</name>
    <name type="synonym">Nosema corneum</name>
    <dbReference type="NCBI Taxonomy" id="993615"/>
    <lineage>
        <taxon>Eukaryota</taxon>
        <taxon>Fungi</taxon>
        <taxon>Fungi incertae sedis</taxon>
        <taxon>Microsporidia</taxon>
        <taxon>Nosematidae</taxon>
        <taxon>Vittaforma</taxon>
    </lineage>
</organism>
<evidence type="ECO:0000256" key="1">
    <source>
        <dbReference type="SAM" id="MobiDB-lite"/>
    </source>
</evidence>
<dbReference type="VEuPathDB" id="MicrosporidiaDB:VICG_01118"/>
<evidence type="ECO:0000313" key="3">
    <source>
        <dbReference type="EMBL" id="ELA41766.1"/>
    </source>
</evidence>
<dbReference type="Proteomes" id="UP000011082">
    <property type="component" value="Unassembled WGS sequence"/>
</dbReference>
<feature type="signal peptide" evidence="2">
    <location>
        <begin position="1"/>
        <end position="21"/>
    </location>
</feature>
<evidence type="ECO:0000256" key="2">
    <source>
        <dbReference type="SAM" id="SignalP"/>
    </source>
</evidence>
<keyword evidence="2" id="KW-0732">Signal</keyword>
<sequence length="454" mass="51381">MKATMFIHLAMALCLVEVVIQKYSRTGNVKYLNHELKFVKGDLNNKSIYWSLDSNRKNVYRIRFGRHYLDVSRKGATLIKKDGGEALEKFSEEQRLTEIKNYLDKQNTENEQKTKPTDEQGSEEREGNTTMDSDVKTGTSTSKHENSGASGTASKIVRDPIIEKSSRLTDGFIDSLTPEFLSHLTENETYEISTAFDKNQTSTLKENNEDDDKKEIETNKKPKIEVIKSSKNVKESNLVDKKESTKTETAQNTSGNQSTGGRTRRNGFVFELFPVFMHTLDKKILILVGEKCLTQSLKFEKCNFDDYWNLSDEFYWNIFKVENVNFLDGLKKMIDDKAKNNDDVKRNQFAKTENCPNPCPEGDCQSGDEDGDESKSIMHPADQPINPQFNPKAGSLMPAMAHPPMANPMMASGNIGMRQLPAQPINTQNVAPASNQITLTKELMDKLLEAARER</sequence>
<feature type="compositionally biased region" description="Polar residues" evidence="1">
    <location>
        <begin position="247"/>
        <end position="261"/>
    </location>
</feature>
<dbReference type="HOGENOM" id="CLU_602980_0_0_1"/>
<feature type="region of interest" description="Disordered" evidence="1">
    <location>
        <begin position="235"/>
        <end position="262"/>
    </location>
</feature>
<feature type="compositionally biased region" description="Polar residues" evidence="1">
    <location>
        <begin position="128"/>
        <end position="153"/>
    </location>
</feature>
<accession>L2GLP5</accession>
<dbReference type="EMBL" id="JH370138">
    <property type="protein sequence ID" value="ELA41766.1"/>
    <property type="molecule type" value="Genomic_DNA"/>
</dbReference>
<feature type="region of interest" description="Disordered" evidence="1">
    <location>
        <begin position="101"/>
        <end position="157"/>
    </location>
</feature>
<gene>
    <name evidence="3" type="ORF">VICG_01118</name>
</gene>
<dbReference type="InParanoid" id="L2GLP5"/>
<evidence type="ECO:0000313" key="4">
    <source>
        <dbReference type="Proteomes" id="UP000011082"/>
    </source>
</evidence>
<keyword evidence="4" id="KW-1185">Reference proteome</keyword>
<feature type="region of interest" description="Disordered" evidence="1">
    <location>
        <begin position="349"/>
        <end position="386"/>
    </location>
</feature>
<reference evidence="4" key="1">
    <citation type="submission" date="2011-05" db="EMBL/GenBank/DDBJ databases">
        <title>The genome sequence of Vittaforma corneae strain ATCC 50505.</title>
        <authorList>
            <consortium name="The Broad Institute Genome Sequencing Platform"/>
            <person name="Cuomo C."/>
            <person name="Didier E."/>
            <person name="Bowers L."/>
            <person name="Young S.K."/>
            <person name="Zeng Q."/>
            <person name="Gargeya S."/>
            <person name="Fitzgerald M."/>
            <person name="Haas B."/>
            <person name="Abouelleil A."/>
            <person name="Alvarado L."/>
            <person name="Arachchi H.M."/>
            <person name="Berlin A."/>
            <person name="Chapman S.B."/>
            <person name="Gearin G."/>
            <person name="Goldberg J."/>
            <person name="Griggs A."/>
            <person name="Gujja S."/>
            <person name="Hansen M."/>
            <person name="Heiman D."/>
            <person name="Howarth C."/>
            <person name="Larimer J."/>
            <person name="Lui A."/>
            <person name="MacDonald P.J.P."/>
            <person name="McCowen C."/>
            <person name="Montmayeur A."/>
            <person name="Murphy C."/>
            <person name="Neiman D."/>
            <person name="Pearson M."/>
            <person name="Priest M."/>
            <person name="Roberts A."/>
            <person name="Saif S."/>
            <person name="Shea T."/>
            <person name="Sisk P."/>
            <person name="Stolte C."/>
            <person name="Sykes S."/>
            <person name="Wortman J."/>
            <person name="Nusbaum C."/>
            <person name="Birren B."/>
        </authorList>
    </citation>
    <scope>NUCLEOTIDE SEQUENCE [LARGE SCALE GENOMIC DNA]</scope>
    <source>
        <strain evidence="4">ATCC 50505</strain>
    </source>
</reference>
<dbReference type="AlphaFoldDB" id="L2GLP5"/>
<dbReference type="RefSeq" id="XP_007604564.1">
    <property type="nucleotide sequence ID" value="XM_007604502.1"/>
</dbReference>
<feature type="compositionally biased region" description="Basic and acidic residues" evidence="1">
    <location>
        <begin position="235"/>
        <end position="246"/>
    </location>
</feature>
<dbReference type="GeneID" id="19881829"/>
<proteinExistence type="predicted"/>